<reference evidence="2 3" key="1">
    <citation type="submission" date="2015-10" db="EMBL/GenBank/DDBJ databases">
        <title>Draft genome sequence of Streptomyces griseoruber DSM 40281, type strain for the species Streptomyces griseoruber.</title>
        <authorList>
            <person name="Ruckert C."/>
            <person name="Winkler A."/>
            <person name="Kalinowski J."/>
            <person name="Kampfer P."/>
            <person name="Glaeser S."/>
        </authorList>
    </citation>
    <scope>NUCLEOTIDE SEQUENCE [LARGE SCALE GENOMIC DNA]</scope>
    <source>
        <strain evidence="2 3">DSM 40281</strain>
    </source>
</reference>
<sequence length="323" mass="34670">MRFATYEHQHRRRVAVIEEDGTLHPVPGARSLVELIRSGDGLDALLDVGAAALDDPPGPQVSGVRLLPPLQPPTVRDFVTFEEHVEGVRRSVDGVGGVPDAWYDAPTFYFTNPYAIIGPHDDVPVPPGSGVLDFELEVAAVIGREGRDLTPENARDHIIGYTIFNDWSARDLQSREMQVRLGPCKGKDTAATLGPYLVTADELEPHRDADGFLRLALTAEVNGEVVGRDLLSNMSWTFEEMVAYASRGTVVGPGDVLGSGTCGNGGCLAELWGVRGEQSPPPLKPGDTVTLTVEGLGSVSNTVVVGADPVPLPTARRRTRERP</sequence>
<evidence type="ECO:0000259" key="1">
    <source>
        <dbReference type="Pfam" id="PF01557"/>
    </source>
</evidence>
<dbReference type="GO" id="GO:0003824">
    <property type="term" value="F:catalytic activity"/>
    <property type="evidence" value="ECO:0007669"/>
    <property type="project" value="InterPro"/>
</dbReference>
<dbReference type="Proteomes" id="UP000052982">
    <property type="component" value="Unassembled WGS sequence"/>
</dbReference>
<accession>A0A101T9G1</accession>
<dbReference type="Pfam" id="PF01557">
    <property type="entry name" value="FAA_hydrolase"/>
    <property type="match status" value="1"/>
</dbReference>
<dbReference type="EMBL" id="LMWW01000006">
    <property type="protein sequence ID" value="KUN88167.1"/>
    <property type="molecule type" value="Genomic_DNA"/>
</dbReference>
<dbReference type="RefSeq" id="WP_059202404.1">
    <property type="nucleotide sequence ID" value="NZ_KQ948763.1"/>
</dbReference>
<dbReference type="Gene3D" id="3.90.850.10">
    <property type="entry name" value="Fumarylacetoacetase-like, C-terminal domain"/>
    <property type="match status" value="1"/>
</dbReference>
<name>A0A101T9G1_9ACTN</name>
<protein>
    <submittedName>
        <fullName evidence="2">Hydroxylase</fullName>
    </submittedName>
</protein>
<dbReference type="SUPFAM" id="SSF56529">
    <property type="entry name" value="FAH"/>
    <property type="match status" value="1"/>
</dbReference>
<organism evidence="2 3">
    <name type="scientific">Streptomyces griseoruber</name>
    <dbReference type="NCBI Taxonomy" id="1943"/>
    <lineage>
        <taxon>Bacteria</taxon>
        <taxon>Bacillati</taxon>
        <taxon>Actinomycetota</taxon>
        <taxon>Actinomycetes</taxon>
        <taxon>Kitasatosporales</taxon>
        <taxon>Streptomycetaceae</taxon>
        <taxon>Streptomyces</taxon>
    </lineage>
</organism>
<dbReference type="OrthoDB" id="2273115at2"/>
<dbReference type="InterPro" id="IPR036663">
    <property type="entry name" value="Fumarylacetoacetase_C_sf"/>
</dbReference>
<evidence type="ECO:0000313" key="3">
    <source>
        <dbReference type="Proteomes" id="UP000052982"/>
    </source>
</evidence>
<dbReference type="PANTHER" id="PTHR43211:SF1">
    <property type="entry name" value="BLL6422 PROTEIN"/>
    <property type="match status" value="1"/>
</dbReference>
<dbReference type="AlphaFoldDB" id="A0A101T9G1"/>
<comment type="caution">
    <text evidence="2">The sequence shown here is derived from an EMBL/GenBank/DDBJ whole genome shotgun (WGS) entry which is preliminary data.</text>
</comment>
<keyword evidence="3" id="KW-1185">Reference proteome</keyword>
<evidence type="ECO:0000313" key="2">
    <source>
        <dbReference type="EMBL" id="KUN88167.1"/>
    </source>
</evidence>
<dbReference type="STRING" id="1943.AQJ64_04330"/>
<dbReference type="InterPro" id="IPR011234">
    <property type="entry name" value="Fumarylacetoacetase-like_C"/>
</dbReference>
<gene>
    <name evidence="2" type="ORF">AQJ64_04330</name>
</gene>
<proteinExistence type="predicted"/>
<dbReference type="PANTHER" id="PTHR43211">
    <property type="entry name" value="FUMARYLACETOACETATE HYDROLASE"/>
    <property type="match status" value="1"/>
</dbReference>
<feature type="domain" description="Fumarylacetoacetase-like C-terminal" evidence="1">
    <location>
        <begin position="75"/>
        <end position="304"/>
    </location>
</feature>